<dbReference type="EMBL" id="JAFHDT010000018">
    <property type="protein sequence ID" value="KAI7796736.1"/>
    <property type="molecule type" value="Genomic_DNA"/>
</dbReference>
<evidence type="ECO:0000256" key="1">
    <source>
        <dbReference type="SAM" id="MobiDB-lite"/>
    </source>
</evidence>
<keyword evidence="3" id="KW-1185">Reference proteome</keyword>
<sequence>MGQTGLSDPAIIAVGQTLLSDPAIVAMESSAFGQQDRMKFPIVNMCGPGGDVSVATLVDKEPSYVPTTPEPEDLPVFLTQPAEEEQQPSAVTEESINEEQDGSSESPSESPAHCEEADSAEKPSIILDKVNEKRLQMGTGNTTRTLPNIPTNRDH</sequence>
<accession>A0A9W7THC8</accession>
<protein>
    <submittedName>
        <fullName evidence="2">Uncharacterized protein</fullName>
    </submittedName>
</protein>
<dbReference type="Proteomes" id="UP001059041">
    <property type="component" value="Linkage Group LG18"/>
</dbReference>
<organism evidence="2 3">
    <name type="scientific">Triplophysa rosa</name>
    <name type="common">Cave loach</name>
    <dbReference type="NCBI Taxonomy" id="992332"/>
    <lineage>
        <taxon>Eukaryota</taxon>
        <taxon>Metazoa</taxon>
        <taxon>Chordata</taxon>
        <taxon>Craniata</taxon>
        <taxon>Vertebrata</taxon>
        <taxon>Euteleostomi</taxon>
        <taxon>Actinopterygii</taxon>
        <taxon>Neopterygii</taxon>
        <taxon>Teleostei</taxon>
        <taxon>Ostariophysi</taxon>
        <taxon>Cypriniformes</taxon>
        <taxon>Nemacheilidae</taxon>
        <taxon>Triplophysa</taxon>
    </lineage>
</organism>
<evidence type="ECO:0000313" key="3">
    <source>
        <dbReference type="Proteomes" id="UP001059041"/>
    </source>
</evidence>
<reference evidence="2" key="1">
    <citation type="submission" date="2021-02" db="EMBL/GenBank/DDBJ databases">
        <title>Comparative genomics reveals that relaxation of natural selection precedes convergent phenotypic evolution of cavefish.</title>
        <authorList>
            <person name="Peng Z."/>
        </authorList>
    </citation>
    <scope>NUCLEOTIDE SEQUENCE</scope>
    <source>
        <tissue evidence="2">Muscle</tissue>
    </source>
</reference>
<name>A0A9W7THC8_TRIRA</name>
<evidence type="ECO:0000313" key="2">
    <source>
        <dbReference type="EMBL" id="KAI7796736.1"/>
    </source>
</evidence>
<feature type="compositionally biased region" description="Polar residues" evidence="1">
    <location>
        <begin position="138"/>
        <end position="155"/>
    </location>
</feature>
<gene>
    <name evidence="2" type="ORF">IRJ41_005462</name>
</gene>
<comment type="caution">
    <text evidence="2">The sequence shown here is derived from an EMBL/GenBank/DDBJ whole genome shotgun (WGS) entry which is preliminary data.</text>
</comment>
<dbReference type="AlphaFoldDB" id="A0A9W7THC8"/>
<feature type="compositionally biased region" description="Basic and acidic residues" evidence="1">
    <location>
        <begin position="112"/>
        <end position="121"/>
    </location>
</feature>
<feature type="region of interest" description="Disordered" evidence="1">
    <location>
        <begin position="62"/>
        <end position="155"/>
    </location>
</feature>
<proteinExistence type="predicted"/>